<gene>
    <name evidence="2" type="ORF">LPTSP4_04320</name>
</gene>
<dbReference type="AlphaFoldDB" id="A0A2P2DWB1"/>
<accession>A0A2P2DWB1</accession>
<dbReference type="SUPFAM" id="SSF101960">
    <property type="entry name" value="Stabilizer of iron transporter SufD"/>
    <property type="match status" value="1"/>
</dbReference>
<organism evidence="2 3">
    <name type="scientific">Leptospira ryugenii</name>
    <dbReference type="NCBI Taxonomy" id="1917863"/>
    <lineage>
        <taxon>Bacteria</taxon>
        <taxon>Pseudomonadati</taxon>
        <taxon>Spirochaetota</taxon>
        <taxon>Spirochaetia</taxon>
        <taxon>Leptospirales</taxon>
        <taxon>Leptospiraceae</taxon>
        <taxon>Leptospira</taxon>
    </lineage>
</organism>
<protein>
    <submittedName>
        <fullName evidence="2">SufB/sufD domain protein</fullName>
    </submittedName>
</protein>
<comment type="caution">
    <text evidence="2">The sequence shown here is derived from an EMBL/GenBank/DDBJ whole genome shotgun (WGS) entry which is preliminary data.</text>
</comment>
<proteinExistence type="predicted"/>
<dbReference type="PANTHER" id="PTHR43575:SF1">
    <property type="entry name" value="PROTEIN ABCI7, CHLOROPLASTIC"/>
    <property type="match status" value="1"/>
</dbReference>
<dbReference type="GO" id="GO:0016226">
    <property type="term" value="P:iron-sulfur cluster assembly"/>
    <property type="evidence" value="ECO:0007669"/>
    <property type="project" value="InterPro"/>
</dbReference>
<evidence type="ECO:0000313" key="2">
    <source>
        <dbReference type="EMBL" id="GBF48928.1"/>
    </source>
</evidence>
<reference evidence="2 3" key="1">
    <citation type="submission" date="2018-02" db="EMBL/GenBank/DDBJ databases">
        <title>Novel Leptospira species isolated from soil and water in Japan.</title>
        <authorList>
            <person name="Nakao R."/>
            <person name="Masuzawa T."/>
        </authorList>
    </citation>
    <scope>NUCLEOTIDE SEQUENCE [LARGE SCALE GENOMIC DNA]</scope>
    <source>
        <strain evidence="2 3">YH101</strain>
    </source>
</reference>
<name>A0A2P2DWB1_9LEPT</name>
<dbReference type="EMBL" id="BFBB01000002">
    <property type="protein sequence ID" value="GBF48928.1"/>
    <property type="molecule type" value="Genomic_DNA"/>
</dbReference>
<sequence>MNSVSEEKKSSLPGKDIQIQEDFQREAKASLDGLSFPSPQDEAWRKFPLHALELETYFQNANAFQTFFAEVEGIESPFPRLEVLNALKAACVANYFALHALSTARQFQWISFEGAKEVPDTKEILWNQTEGKHIVSVIIYYIPKNTNVKLHESFGSYLQSEDLHISNQVCFYYLEENASLEILTEEEYDSNHIQLKWIGSHQKRDSKLVIHSFPKKGFRGKIFYKPELAGKGAEFLLSGVSVRKKRELLDIDAKVVHSADYTSSKIKYKTIVADRAHHIFTGDLYIPGQVKKVTAHQESNNLSLHKKARAEANPKLEVMAEDVSCTHGATVGDLDEEQFFYLLTRGLSPEEAKALLLEAFYESSLSIIGFSELTKAELSARIKEAVFGS</sequence>
<evidence type="ECO:0000259" key="1">
    <source>
        <dbReference type="Pfam" id="PF01458"/>
    </source>
</evidence>
<evidence type="ECO:0000313" key="3">
    <source>
        <dbReference type="Proteomes" id="UP000245133"/>
    </source>
</evidence>
<keyword evidence="3" id="KW-1185">Reference proteome</keyword>
<dbReference type="PANTHER" id="PTHR43575">
    <property type="entry name" value="PROTEIN ABCI7, CHLOROPLASTIC"/>
    <property type="match status" value="1"/>
</dbReference>
<dbReference type="Pfam" id="PF01458">
    <property type="entry name" value="SUFBD_core"/>
    <property type="match status" value="1"/>
</dbReference>
<dbReference type="InterPro" id="IPR037284">
    <property type="entry name" value="SUF_FeS_clus_asmbl_SufBD_sf"/>
</dbReference>
<dbReference type="Proteomes" id="UP000245133">
    <property type="component" value="Unassembled WGS sequence"/>
</dbReference>
<dbReference type="InterPro" id="IPR000825">
    <property type="entry name" value="SUF_FeS_clus_asmbl_SufBD_core"/>
</dbReference>
<dbReference type="InterPro" id="IPR055346">
    <property type="entry name" value="Fe-S_cluster_assembly_SufBD"/>
</dbReference>
<feature type="domain" description="SUF system FeS cluster assembly SufBD core" evidence="1">
    <location>
        <begin position="138"/>
        <end position="360"/>
    </location>
</feature>